<dbReference type="InterPro" id="IPR001128">
    <property type="entry name" value="Cyt_P450"/>
</dbReference>
<dbReference type="SUPFAM" id="SSF48264">
    <property type="entry name" value="Cytochrome P450"/>
    <property type="match status" value="1"/>
</dbReference>
<dbReference type="PANTHER" id="PTHR47956">
    <property type="entry name" value="CYTOCHROME P450 71B11-RELATED"/>
    <property type="match status" value="1"/>
</dbReference>
<dbReference type="Pfam" id="PF00067">
    <property type="entry name" value="p450"/>
    <property type="match status" value="2"/>
</dbReference>
<name>A5CBQ2_VITVI</name>
<keyword evidence="4" id="KW-1133">Transmembrane helix</keyword>
<sequence>MKKICTLHLFNSKRAQSFRSIREDEVSRMIEKISKFASASKLVNLSETLHFLTSTIICRIAFSKRYEDEGWERSRFHTLLSEAQAIMGASFFKDYFPFMGWVDKLTGLTARLQKILRELDLFYQEIIDHLNPERTKYEQEDIADILIGGTDTIAAILVWAMTALMKDPIVMKKAQEEIRNIGGKKGFRDEDDIEKLPYLKALTKETMKLHPPIPLIPRATPENCSVNGCEVPPKTLVFVNAWAIGRDPESRENPHEFNPERFLGTFIDFKGQHYGLMAFRAGRRGCPGIYLRTVIIQLALGNLLYSFDWEMPNGMTKEDIDTDGHFTGQLGQLAGNILGGFRQLRFSGVSITMWKLKRWKLRVHETQKNI</sequence>
<keyword evidence="3" id="KW-0812">Transmembrane</keyword>
<dbReference type="InterPro" id="IPR050193">
    <property type="entry name" value="Cytochrome_P450_71"/>
</dbReference>
<reference evidence="8" key="1">
    <citation type="journal article" date="2007" name="PLoS ONE">
        <title>The first genome sequence of an elite grapevine cultivar (Pinot noir Vitis vinifera L.): coping with a highly heterozygous genome.</title>
        <authorList>
            <person name="Velasco R."/>
            <person name="Zharkikh A."/>
            <person name="Troggio M."/>
            <person name="Cartwright D.A."/>
            <person name="Cestaro A."/>
            <person name="Pruss D."/>
            <person name="Pindo M."/>
            <person name="FitzGerald L.M."/>
            <person name="Vezzulli S."/>
            <person name="Reid J."/>
            <person name="Malacarne G."/>
            <person name="Iliev D."/>
            <person name="Coppola G."/>
            <person name="Wardell B."/>
            <person name="Micheletti D."/>
            <person name="Macalma T."/>
            <person name="Facci M."/>
            <person name="Mitchell J.T."/>
            <person name="Perazzolli M."/>
            <person name="Eldredge G."/>
            <person name="Gatto P."/>
            <person name="Oyzerski R."/>
            <person name="Moretto M."/>
            <person name="Gutin N."/>
            <person name="Stefanini M."/>
            <person name="Chen Y."/>
            <person name="Segala C."/>
            <person name="Davenport C."/>
            <person name="Dematte L."/>
            <person name="Mraz A."/>
            <person name="Battilana J."/>
            <person name="Stormo K."/>
            <person name="Costa F."/>
            <person name="Tao Q."/>
            <person name="Si-Ammour A."/>
            <person name="Harkins T."/>
            <person name="Lackey A."/>
            <person name="Perbost C."/>
            <person name="Taillon B."/>
            <person name="Stella A."/>
            <person name="Solovyev V."/>
            <person name="Fawcett J.A."/>
            <person name="Sterck L."/>
            <person name="Vandepoele K."/>
            <person name="Grando S.M."/>
            <person name="Toppo S."/>
            <person name="Moser C."/>
            <person name="Lanchbury J."/>
            <person name="Bogden R."/>
            <person name="Skolnick M."/>
            <person name="Sgaramella V."/>
            <person name="Bhatnagar S.K."/>
            <person name="Fontana P."/>
            <person name="Gutin A."/>
            <person name="Van de Peer Y."/>
            <person name="Salamini F."/>
            <person name="Viola R."/>
        </authorList>
    </citation>
    <scope>NUCLEOTIDE SEQUENCE</scope>
</reference>
<evidence type="ECO:0008006" key="9">
    <source>
        <dbReference type="Google" id="ProtNLM"/>
    </source>
</evidence>
<keyword evidence="7" id="KW-0349">Heme</keyword>
<evidence type="ECO:0000256" key="3">
    <source>
        <dbReference type="ARBA" id="ARBA00022692"/>
    </source>
</evidence>
<dbReference type="GO" id="GO:0020037">
    <property type="term" value="F:heme binding"/>
    <property type="evidence" value="ECO:0007669"/>
    <property type="project" value="InterPro"/>
</dbReference>
<keyword evidence="7" id="KW-0479">Metal-binding</keyword>
<evidence type="ECO:0000256" key="4">
    <source>
        <dbReference type="ARBA" id="ARBA00022989"/>
    </source>
</evidence>
<dbReference type="PRINTS" id="PR00463">
    <property type="entry name" value="EP450I"/>
</dbReference>
<dbReference type="GO" id="GO:0004497">
    <property type="term" value="F:monooxygenase activity"/>
    <property type="evidence" value="ECO:0007669"/>
    <property type="project" value="InterPro"/>
</dbReference>
<dbReference type="GO" id="GO:0005506">
    <property type="term" value="F:iron ion binding"/>
    <property type="evidence" value="ECO:0007669"/>
    <property type="project" value="InterPro"/>
</dbReference>
<dbReference type="GO" id="GO:0016705">
    <property type="term" value="F:oxidoreductase activity, acting on paired donors, with incorporation or reduction of molecular oxygen"/>
    <property type="evidence" value="ECO:0007669"/>
    <property type="project" value="InterPro"/>
</dbReference>
<gene>
    <name evidence="8" type="ORF">VITISV_032276</name>
</gene>
<proteinExistence type="inferred from homology"/>
<dbReference type="ExpressionAtlas" id="A5CBQ2">
    <property type="expression patterns" value="baseline"/>
</dbReference>
<evidence type="ECO:0000256" key="7">
    <source>
        <dbReference type="PIRSR" id="PIRSR602401-1"/>
    </source>
</evidence>
<keyword evidence="7" id="KW-0408">Iron</keyword>
<dbReference type="GO" id="GO:0016020">
    <property type="term" value="C:membrane"/>
    <property type="evidence" value="ECO:0007669"/>
    <property type="project" value="UniProtKB-SubCell"/>
</dbReference>
<feature type="binding site" description="axial binding residue" evidence="7">
    <location>
        <position position="286"/>
    </location>
    <ligand>
        <name>heme</name>
        <dbReference type="ChEBI" id="CHEBI:30413"/>
    </ligand>
    <ligandPart>
        <name>Fe</name>
        <dbReference type="ChEBI" id="CHEBI:18248"/>
    </ligandPart>
</feature>
<keyword evidence="6" id="KW-0472">Membrane</keyword>
<dbReference type="InterPro" id="IPR036396">
    <property type="entry name" value="Cyt_P450_sf"/>
</dbReference>
<organism evidence="8">
    <name type="scientific">Vitis vinifera</name>
    <name type="common">Grape</name>
    <dbReference type="NCBI Taxonomy" id="29760"/>
    <lineage>
        <taxon>Eukaryota</taxon>
        <taxon>Viridiplantae</taxon>
        <taxon>Streptophyta</taxon>
        <taxon>Embryophyta</taxon>
        <taxon>Tracheophyta</taxon>
        <taxon>Spermatophyta</taxon>
        <taxon>Magnoliopsida</taxon>
        <taxon>eudicotyledons</taxon>
        <taxon>Gunneridae</taxon>
        <taxon>Pentapetalae</taxon>
        <taxon>rosids</taxon>
        <taxon>Vitales</taxon>
        <taxon>Vitaceae</taxon>
        <taxon>Viteae</taxon>
        <taxon>Vitis</taxon>
    </lineage>
</organism>
<evidence type="ECO:0000313" key="8">
    <source>
        <dbReference type="EMBL" id="CAN64424.1"/>
    </source>
</evidence>
<protein>
    <recommendedName>
        <fullName evidence="9">Cytochrome P450 83B1</fullName>
    </recommendedName>
</protein>
<comment type="cofactor">
    <cofactor evidence="7">
        <name>heme</name>
        <dbReference type="ChEBI" id="CHEBI:30413"/>
    </cofactor>
</comment>
<dbReference type="EMBL" id="AM489237">
    <property type="protein sequence ID" value="CAN64424.1"/>
    <property type="molecule type" value="Genomic_DNA"/>
</dbReference>
<dbReference type="PANTHER" id="PTHR47956:SF49">
    <property type="entry name" value="CYTOCHROME P450 83B1"/>
    <property type="match status" value="1"/>
</dbReference>
<comment type="subcellular location">
    <subcellularLocation>
        <location evidence="1">Membrane</location>
        <topology evidence="1">Single-pass membrane protein</topology>
    </subcellularLocation>
</comment>
<comment type="similarity">
    <text evidence="2">Belongs to the cytochrome P450 family.</text>
</comment>
<dbReference type="AlphaFoldDB" id="A5CBQ2"/>
<evidence type="ECO:0000256" key="6">
    <source>
        <dbReference type="ARBA" id="ARBA00023136"/>
    </source>
</evidence>
<keyword evidence="5" id="KW-0560">Oxidoreductase</keyword>
<accession>A5CBQ2</accession>
<evidence type="ECO:0000256" key="1">
    <source>
        <dbReference type="ARBA" id="ARBA00004167"/>
    </source>
</evidence>
<dbReference type="InterPro" id="IPR002401">
    <property type="entry name" value="Cyt_P450_E_grp-I"/>
</dbReference>
<dbReference type="PRINTS" id="PR00385">
    <property type="entry name" value="P450"/>
</dbReference>
<dbReference type="Gene3D" id="1.10.630.10">
    <property type="entry name" value="Cytochrome P450"/>
    <property type="match status" value="1"/>
</dbReference>
<evidence type="ECO:0000256" key="5">
    <source>
        <dbReference type="ARBA" id="ARBA00023002"/>
    </source>
</evidence>
<evidence type="ECO:0000256" key="2">
    <source>
        <dbReference type="ARBA" id="ARBA00010617"/>
    </source>
</evidence>